<reference evidence="2 3" key="1">
    <citation type="submission" date="2023-12" db="EMBL/GenBank/DDBJ databases">
        <authorList>
            <person name="Easwaran N."/>
            <person name="Lazarus H.P.S."/>
        </authorList>
    </citation>
    <scope>NUCLEOTIDE SEQUENCE [LARGE SCALE GENOMIC DNA]</scope>
    <source>
        <strain evidence="2 3">VIT-2023</strain>
    </source>
</reference>
<dbReference type="Proteomes" id="UP001387110">
    <property type="component" value="Unassembled WGS sequence"/>
</dbReference>
<dbReference type="RefSeq" id="WP_336449245.1">
    <property type="nucleotide sequence ID" value="NZ_JBAWKY010000002.1"/>
</dbReference>
<evidence type="ECO:0000313" key="3">
    <source>
        <dbReference type="Proteomes" id="UP001387110"/>
    </source>
</evidence>
<sequence>MADQHDKETDPITSGNRMTKDEIAGRDPQDHAEVPEKSKDEKESKHPDQEADTSSEEASSEEASSEEAPDLSHASDEDGDVQPSDEDQQDKE</sequence>
<gene>
    <name evidence="2" type="ORF">SZL87_09775</name>
</gene>
<evidence type="ECO:0008006" key="4">
    <source>
        <dbReference type="Google" id="ProtNLM"/>
    </source>
</evidence>
<feature type="compositionally biased region" description="Acidic residues" evidence="1">
    <location>
        <begin position="77"/>
        <end position="92"/>
    </location>
</feature>
<protein>
    <recommendedName>
        <fullName evidence="4">TSPY-like 2</fullName>
    </recommendedName>
</protein>
<evidence type="ECO:0000313" key="2">
    <source>
        <dbReference type="EMBL" id="MEI4462712.1"/>
    </source>
</evidence>
<comment type="caution">
    <text evidence="2">The sequence shown here is derived from an EMBL/GenBank/DDBJ whole genome shotgun (WGS) entry which is preliminary data.</text>
</comment>
<feature type="compositionally biased region" description="Basic and acidic residues" evidence="1">
    <location>
        <begin position="18"/>
        <end position="49"/>
    </location>
</feature>
<evidence type="ECO:0000256" key="1">
    <source>
        <dbReference type="SAM" id="MobiDB-lite"/>
    </source>
</evidence>
<keyword evidence="3" id="KW-1185">Reference proteome</keyword>
<feature type="compositionally biased region" description="Basic and acidic residues" evidence="1">
    <location>
        <begin position="1"/>
        <end position="10"/>
    </location>
</feature>
<name>A0ABU8EIL8_9BACL</name>
<feature type="compositionally biased region" description="Acidic residues" evidence="1">
    <location>
        <begin position="50"/>
        <end position="69"/>
    </location>
</feature>
<organism evidence="2 3">
    <name type="scientific">Exiguobacterium indicum</name>
    <dbReference type="NCBI Taxonomy" id="296995"/>
    <lineage>
        <taxon>Bacteria</taxon>
        <taxon>Bacillati</taxon>
        <taxon>Bacillota</taxon>
        <taxon>Bacilli</taxon>
        <taxon>Bacillales</taxon>
        <taxon>Bacillales Family XII. Incertae Sedis</taxon>
        <taxon>Exiguobacterium</taxon>
    </lineage>
</organism>
<accession>A0ABU8EIL8</accession>
<proteinExistence type="predicted"/>
<dbReference type="EMBL" id="JBAWKY010000002">
    <property type="protein sequence ID" value="MEI4462712.1"/>
    <property type="molecule type" value="Genomic_DNA"/>
</dbReference>
<feature type="region of interest" description="Disordered" evidence="1">
    <location>
        <begin position="1"/>
        <end position="92"/>
    </location>
</feature>